<dbReference type="EMBL" id="CAKLCM010000002">
    <property type="protein sequence ID" value="CAH0525137.1"/>
    <property type="molecule type" value="Genomic_DNA"/>
</dbReference>
<dbReference type="SUPFAM" id="SSF55729">
    <property type="entry name" value="Acyl-CoA N-acyltransferases (Nat)"/>
    <property type="match status" value="1"/>
</dbReference>
<reference evidence="5" key="1">
    <citation type="submission" date="2021-12" db="EMBL/GenBank/DDBJ databases">
        <authorList>
            <person name="Rodrigo-Torres L."/>
            <person name="Arahal R. D."/>
            <person name="Lucena T."/>
        </authorList>
    </citation>
    <scope>NUCLEOTIDE SEQUENCE</scope>
    <source>
        <strain evidence="5">CECT 8226</strain>
    </source>
</reference>
<evidence type="ECO:0000313" key="5">
    <source>
        <dbReference type="EMBL" id="CAH0525137.1"/>
    </source>
</evidence>
<feature type="domain" description="N-acetyltransferase" evidence="4">
    <location>
        <begin position="1"/>
        <end position="166"/>
    </location>
</feature>
<dbReference type="InterPro" id="IPR000182">
    <property type="entry name" value="GNAT_dom"/>
</dbReference>
<dbReference type="InterPro" id="IPR051531">
    <property type="entry name" value="N-acetyltransferase"/>
</dbReference>
<gene>
    <name evidence="5" type="ORF">VHP8226_00803</name>
</gene>
<dbReference type="PANTHER" id="PTHR43792">
    <property type="entry name" value="GNAT FAMILY, PUTATIVE (AFU_ORTHOLOGUE AFUA_3G00765)-RELATED-RELATED"/>
    <property type="match status" value="1"/>
</dbReference>
<keyword evidence="1" id="KW-0808">Transferase</keyword>
<evidence type="ECO:0000256" key="3">
    <source>
        <dbReference type="ARBA" id="ARBA00038502"/>
    </source>
</evidence>
<proteinExistence type="inferred from homology"/>
<evidence type="ECO:0000259" key="4">
    <source>
        <dbReference type="PROSITE" id="PS51186"/>
    </source>
</evidence>
<dbReference type="RefSeq" id="WP_237483833.1">
    <property type="nucleotide sequence ID" value="NZ_CAKLCM010000002.1"/>
</dbReference>
<sequence>MKVHQLNQEHYKALFDFETRNKEWFELFVPPRPRAYQTLVGFSCASDALLREQDSGASYFYVGYLGDTIIARANLTELSNGVGSIGYRVCRNQTGKGYGSAALNYLIDVAKHKLGLKELNAKTTTNNIASMKVLEKQGFSETVRETNTFNMNGEEVSFVHYVKHLE</sequence>
<organism evidence="5 6">
    <name type="scientific">Vibrio hippocampi</name>
    <dbReference type="NCBI Taxonomy" id="654686"/>
    <lineage>
        <taxon>Bacteria</taxon>
        <taxon>Pseudomonadati</taxon>
        <taxon>Pseudomonadota</taxon>
        <taxon>Gammaproteobacteria</taxon>
        <taxon>Vibrionales</taxon>
        <taxon>Vibrionaceae</taxon>
        <taxon>Vibrio</taxon>
    </lineage>
</organism>
<dbReference type="Pfam" id="PF13302">
    <property type="entry name" value="Acetyltransf_3"/>
    <property type="match status" value="1"/>
</dbReference>
<dbReference type="Proteomes" id="UP000838160">
    <property type="component" value="Unassembled WGS sequence"/>
</dbReference>
<keyword evidence="6" id="KW-1185">Reference proteome</keyword>
<dbReference type="PANTHER" id="PTHR43792:SF8">
    <property type="entry name" value="[RIBOSOMAL PROTEIN US5]-ALANINE N-ACETYLTRANSFERASE"/>
    <property type="match status" value="1"/>
</dbReference>
<comment type="caution">
    <text evidence="5">The sequence shown here is derived from an EMBL/GenBank/DDBJ whole genome shotgun (WGS) entry which is preliminary data.</text>
</comment>
<evidence type="ECO:0000256" key="1">
    <source>
        <dbReference type="ARBA" id="ARBA00022679"/>
    </source>
</evidence>
<dbReference type="InterPro" id="IPR016181">
    <property type="entry name" value="Acyl_CoA_acyltransferase"/>
</dbReference>
<dbReference type="Gene3D" id="3.40.630.30">
    <property type="match status" value="1"/>
</dbReference>
<evidence type="ECO:0000313" key="6">
    <source>
        <dbReference type="Proteomes" id="UP000838160"/>
    </source>
</evidence>
<accession>A0ABM8ZF40</accession>
<evidence type="ECO:0000256" key="2">
    <source>
        <dbReference type="ARBA" id="ARBA00023315"/>
    </source>
</evidence>
<name>A0ABM8ZF40_9VIBR</name>
<dbReference type="PROSITE" id="PS51186">
    <property type="entry name" value="GNAT"/>
    <property type="match status" value="1"/>
</dbReference>
<protein>
    <recommendedName>
        <fullName evidence="4">N-acetyltransferase domain-containing protein</fullName>
    </recommendedName>
</protein>
<keyword evidence="2" id="KW-0012">Acyltransferase</keyword>
<comment type="similarity">
    <text evidence="3">Belongs to the acetyltransferase family. RimJ subfamily.</text>
</comment>